<dbReference type="AlphaFoldDB" id="S7RBB0"/>
<evidence type="ECO:0000313" key="5">
    <source>
        <dbReference type="Proteomes" id="UP000030669"/>
    </source>
</evidence>
<feature type="region of interest" description="Disordered" evidence="1">
    <location>
        <begin position="106"/>
        <end position="133"/>
    </location>
</feature>
<dbReference type="RefSeq" id="XP_007869967.1">
    <property type="nucleotide sequence ID" value="XM_007871776.1"/>
</dbReference>
<keyword evidence="2" id="KW-0472">Membrane</keyword>
<dbReference type="eggNOG" id="ENOG502SKZI">
    <property type="taxonomic scope" value="Eukaryota"/>
</dbReference>
<dbReference type="Proteomes" id="UP000030669">
    <property type="component" value="Unassembled WGS sequence"/>
</dbReference>
<keyword evidence="5" id="KW-1185">Reference proteome</keyword>
<feature type="transmembrane region" description="Helical" evidence="2">
    <location>
        <begin position="616"/>
        <end position="637"/>
    </location>
</feature>
<dbReference type="HOGENOM" id="CLU_015091_1_0_1"/>
<dbReference type="OMA" id="HILHEMQ"/>
<sequence>MRPVLILFLKRWALWIKALSGRVLLKVLGWLRPLLQGFGNGRRGNGESKRRHESDPTDSPRAHDYEGDTPLYEQNVELAQLEFTDAQLEQARSLQVCPSGYASCSAVPPNLPSSPRDSSAPMASLSDKDHVTSSGTLADMPLDDSHAQKETLPPHIGLVRTKPEFVTAISTSRIARYNRGDKIRPRTEAYDFRIPVNKPQGVQAATDAIPGGWKAYVHPEGALYFFHADQRIFTEADVRDSDIRSFIDSCVCEIKSVLEVSGLERIPGSELALEVLEEPDADGNVHRTCGYYFVDVSLRSLFWLEEYDAASMLVEIEGETSEDHIRSELEARFWSHCEFFPEPRDVPDEYVKELMAILVHASIDGITSSASTYPYNYEDTLKMMDVIERLGFAGVVKGYSACVVSRLMAVFAHARFLDYHGQRGARLARNQSIYDYETTVEHSRSFVLLSYVLLYTPTRYLYMLEKMWVDKVVSLSSWTRFNEQLQQEWSNLLLTSTVMLTVDISFLAIQSVDVGSADAPLRCAAQLVIYISTLASAGSIILSLLLLRQVIVSRGESEMEEQYVYQLLSSHSGLETLSIMYSVPFGLLLWSMASFLLAFAFLCFSFDSTFAGNSLAVRLPIAAMWILVLSPLIWYFFAMGTLAEAWQWPWGLIKNALSGLRKERLLARRTDVNTRGPDV</sequence>
<dbReference type="OrthoDB" id="2657661at2759"/>
<evidence type="ECO:0000256" key="3">
    <source>
        <dbReference type="SAM" id="SignalP"/>
    </source>
</evidence>
<evidence type="ECO:0008006" key="6">
    <source>
        <dbReference type="Google" id="ProtNLM"/>
    </source>
</evidence>
<gene>
    <name evidence="4" type="ORF">GLOTRDRAFT_140929</name>
</gene>
<feature type="transmembrane region" description="Helical" evidence="2">
    <location>
        <begin position="529"/>
        <end position="551"/>
    </location>
</feature>
<evidence type="ECO:0000256" key="2">
    <source>
        <dbReference type="SAM" id="Phobius"/>
    </source>
</evidence>
<feature type="chain" id="PRO_5004556539" description="WW domain-containing protein" evidence="3">
    <location>
        <begin position="22"/>
        <end position="679"/>
    </location>
</feature>
<feature type="region of interest" description="Disordered" evidence="1">
    <location>
        <begin position="41"/>
        <end position="67"/>
    </location>
</feature>
<name>S7RBB0_GLOTA</name>
<protein>
    <recommendedName>
        <fullName evidence="6">WW domain-containing protein</fullName>
    </recommendedName>
</protein>
<proteinExistence type="predicted"/>
<dbReference type="EMBL" id="KB469310">
    <property type="protein sequence ID" value="EPQ51500.1"/>
    <property type="molecule type" value="Genomic_DNA"/>
</dbReference>
<keyword evidence="2" id="KW-0812">Transmembrane</keyword>
<evidence type="ECO:0000256" key="1">
    <source>
        <dbReference type="SAM" id="MobiDB-lite"/>
    </source>
</evidence>
<organism evidence="4 5">
    <name type="scientific">Gloeophyllum trabeum (strain ATCC 11539 / FP-39264 / Madison 617)</name>
    <name type="common">Brown rot fungus</name>
    <dbReference type="NCBI Taxonomy" id="670483"/>
    <lineage>
        <taxon>Eukaryota</taxon>
        <taxon>Fungi</taxon>
        <taxon>Dikarya</taxon>
        <taxon>Basidiomycota</taxon>
        <taxon>Agaricomycotina</taxon>
        <taxon>Agaricomycetes</taxon>
        <taxon>Gloeophyllales</taxon>
        <taxon>Gloeophyllaceae</taxon>
        <taxon>Gloeophyllum</taxon>
    </lineage>
</organism>
<feature type="transmembrane region" description="Helical" evidence="2">
    <location>
        <begin position="587"/>
        <end position="604"/>
    </location>
</feature>
<dbReference type="STRING" id="670483.S7RBB0"/>
<accession>S7RBB0</accession>
<feature type="compositionally biased region" description="Basic and acidic residues" evidence="1">
    <location>
        <begin position="44"/>
        <end position="66"/>
    </location>
</feature>
<evidence type="ECO:0000313" key="4">
    <source>
        <dbReference type="EMBL" id="EPQ51500.1"/>
    </source>
</evidence>
<dbReference type="KEGG" id="gtr:GLOTRDRAFT_140929"/>
<keyword evidence="3" id="KW-0732">Signal</keyword>
<feature type="signal peptide" evidence="3">
    <location>
        <begin position="1"/>
        <end position="21"/>
    </location>
</feature>
<dbReference type="GeneID" id="19304649"/>
<reference evidence="4 5" key="1">
    <citation type="journal article" date="2012" name="Science">
        <title>The Paleozoic origin of enzymatic lignin decomposition reconstructed from 31 fungal genomes.</title>
        <authorList>
            <person name="Floudas D."/>
            <person name="Binder M."/>
            <person name="Riley R."/>
            <person name="Barry K."/>
            <person name="Blanchette R.A."/>
            <person name="Henrissat B."/>
            <person name="Martinez A.T."/>
            <person name="Otillar R."/>
            <person name="Spatafora J.W."/>
            <person name="Yadav J.S."/>
            <person name="Aerts A."/>
            <person name="Benoit I."/>
            <person name="Boyd A."/>
            <person name="Carlson A."/>
            <person name="Copeland A."/>
            <person name="Coutinho P.M."/>
            <person name="de Vries R.P."/>
            <person name="Ferreira P."/>
            <person name="Findley K."/>
            <person name="Foster B."/>
            <person name="Gaskell J."/>
            <person name="Glotzer D."/>
            <person name="Gorecki P."/>
            <person name="Heitman J."/>
            <person name="Hesse C."/>
            <person name="Hori C."/>
            <person name="Igarashi K."/>
            <person name="Jurgens J.A."/>
            <person name="Kallen N."/>
            <person name="Kersten P."/>
            <person name="Kohler A."/>
            <person name="Kuees U."/>
            <person name="Kumar T.K.A."/>
            <person name="Kuo A."/>
            <person name="LaButti K."/>
            <person name="Larrondo L.F."/>
            <person name="Lindquist E."/>
            <person name="Ling A."/>
            <person name="Lombard V."/>
            <person name="Lucas S."/>
            <person name="Lundell T."/>
            <person name="Martin R."/>
            <person name="McLaughlin D.J."/>
            <person name="Morgenstern I."/>
            <person name="Morin E."/>
            <person name="Murat C."/>
            <person name="Nagy L.G."/>
            <person name="Nolan M."/>
            <person name="Ohm R.A."/>
            <person name="Patyshakuliyeva A."/>
            <person name="Rokas A."/>
            <person name="Ruiz-Duenas F.J."/>
            <person name="Sabat G."/>
            <person name="Salamov A."/>
            <person name="Samejima M."/>
            <person name="Schmutz J."/>
            <person name="Slot J.C."/>
            <person name="St John F."/>
            <person name="Stenlid J."/>
            <person name="Sun H."/>
            <person name="Sun S."/>
            <person name="Syed K."/>
            <person name="Tsang A."/>
            <person name="Wiebenga A."/>
            <person name="Young D."/>
            <person name="Pisabarro A."/>
            <person name="Eastwood D.C."/>
            <person name="Martin F."/>
            <person name="Cullen D."/>
            <person name="Grigoriev I.V."/>
            <person name="Hibbett D.S."/>
        </authorList>
    </citation>
    <scope>NUCLEOTIDE SEQUENCE [LARGE SCALE GENOMIC DNA]</scope>
    <source>
        <strain evidence="4 5">ATCC 11539</strain>
    </source>
</reference>
<keyword evidence="2" id="KW-1133">Transmembrane helix</keyword>